<keyword evidence="3" id="KW-0732">Signal</keyword>
<feature type="region of interest" description="Disordered" evidence="1">
    <location>
        <begin position="315"/>
        <end position="461"/>
    </location>
</feature>
<accession>A0ABQ4I0D7</accession>
<evidence type="ECO:0000256" key="3">
    <source>
        <dbReference type="SAM" id="SignalP"/>
    </source>
</evidence>
<feature type="region of interest" description="Disordered" evidence="1">
    <location>
        <begin position="163"/>
        <end position="194"/>
    </location>
</feature>
<feature type="compositionally biased region" description="Pro residues" evidence="1">
    <location>
        <begin position="170"/>
        <end position="180"/>
    </location>
</feature>
<sequence length="461" mass="45459">MSVRRHTARLATVCVFLGALVVLGGAPAHADEDRVRVRSAGSFTAGRSAEGVTVEVRKRTDGCVRVRTALGLSLPDVRADQVAVQANVGGRWVPVGVSGEAGLVTTTPVAPARDELCKGKGVAVRYRVAFAAAAPGGRLVLTGEATTARGAVLGRAAASSRVVGGRVPVSPSPSPTPSPSPSEQVVEEPSVEATPTVALAAEATDDLAQTAGESSGGSPVMYFGIAMVAAGALLIGLLIHRSRRDRKDRGRPADGFEIPPPRNPGGTTYRSGGGQGAAPLVPVPGAVPVPPGLGTVPPPVPGAVPPPVPGAVPPVAPGQAYGSSRPGTPRVYGGAPAPRPSGGLYGARPADPGDATRPADQVEPTRPAPPGTAARAAVPPARTVPPTSAPPAPPTPGLAAPTPGFPPAPIPGPAVPTAGPPAVPPAVPPAEPGQGRVSGRPDGSPGAGKGDEPEYGRGLGG</sequence>
<keyword evidence="2" id="KW-1133">Transmembrane helix</keyword>
<feature type="compositionally biased region" description="Basic and acidic residues" evidence="1">
    <location>
        <begin position="245"/>
        <end position="254"/>
    </location>
</feature>
<evidence type="ECO:0000313" key="4">
    <source>
        <dbReference type="EMBL" id="GIJ11332.1"/>
    </source>
</evidence>
<feature type="compositionally biased region" description="Pro residues" evidence="1">
    <location>
        <begin position="387"/>
        <end position="396"/>
    </location>
</feature>
<organism evidence="4 5">
    <name type="scientific">Micromonospora andamanensis</name>
    <dbReference type="NCBI Taxonomy" id="1287068"/>
    <lineage>
        <taxon>Bacteria</taxon>
        <taxon>Bacillati</taxon>
        <taxon>Actinomycetota</taxon>
        <taxon>Actinomycetes</taxon>
        <taxon>Micromonosporales</taxon>
        <taxon>Micromonosporaceae</taxon>
        <taxon>Micromonospora</taxon>
    </lineage>
</organism>
<dbReference type="Proteomes" id="UP000647017">
    <property type="component" value="Unassembled WGS sequence"/>
</dbReference>
<proteinExistence type="predicted"/>
<feature type="region of interest" description="Disordered" evidence="1">
    <location>
        <begin position="244"/>
        <end position="283"/>
    </location>
</feature>
<feature type="signal peptide" evidence="3">
    <location>
        <begin position="1"/>
        <end position="30"/>
    </location>
</feature>
<dbReference type="EMBL" id="BOOZ01000029">
    <property type="protein sequence ID" value="GIJ11332.1"/>
    <property type="molecule type" value="Genomic_DNA"/>
</dbReference>
<dbReference type="RefSeq" id="WP_204011177.1">
    <property type="nucleotide sequence ID" value="NZ_BOOZ01000029.1"/>
</dbReference>
<evidence type="ECO:0000313" key="5">
    <source>
        <dbReference type="Proteomes" id="UP000647017"/>
    </source>
</evidence>
<feature type="compositionally biased region" description="Low complexity" evidence="1">
    <location>
        <begin position="371"/>
        <end position="386"/>
    </location>
</feature>
<keyword evidence="5" id="KW-1185">Reference proteome</keyword>
<feature type="compositionally biased region" description="Pro residues" evidence="1">
    <location>
        <begin position="403"/>
        <end position="431"/>
    </location>
</feature>
<comment type="caution">
    <text evidence="4">The sequence shown here is derived from an EMBL/GenBank/DDBJ whole genome shotgun (WGS) entry which is preliminary data.</text>
</comment>
<gene>
    <name evidence="4" type="ORF">Van01_45460</name>
</gene>
<keyword evidence="2" id="KW-0472">Membrane</keyword>
<name>A0ABQ4I0D7_9ACTN</name>
<protein>
    <submittedName>
        <fullName evidence="4">Uncharacterized protein</fullName>
    </submittedName>
</protein>
<feature type="transmembrane region" description="Helical" evidence="2">
    <location>
        <begin position="220"/>
        <end position="239"/>
    </location>
</feature>
<evidence type="ECO:0000256" key="1">
    <source>
        <dbReference type="SAM" id="MobiDB-lite"/>
    </source>
</evidence>
<feature type="chain" id="PRO_5045829970" evidence="3">
    <location>
        <begin position="31"/>
        <end position="461"/>
    </location>
</feature>
<evidence type="ECO:0000256" key="2">
    <source>
        <dbReference type="SAM" id="Phobius"/>
    </source>
</evidence>
<reference evidence="4 5" key="1">
    <citation type="submission" date="2021-01" db="EMBL/GenBank/DDBJ databases">
        <title>Whole genome shotgun sequence of Verrucosispora andamanensis NBRC 109075.</title>
        <authorList>
            <person name="Komaki H."/>
            <person name="Tamura T."/>
        </authorList>
    </citation>
    <scope>NUCLEOTIDE SEQUENCE [LARGE SCALE GENOMIC DNA]</scope>
    <source>
        <strain evidence="4 5">NBRC 109075</strain>
    </source>
</reference>
<keyword evidence="2" id="KW-0812">Transmembrane</keyword>